<evidence type="ECO:0000256" key="1">
    <source>
        <dbReference type="ARBA" id="ARBA00004613"/>
    </source>
</evidence>
<evidence type="ECO:0000256" key="6">
    <source>
        <dbReference type="SAM" id="SignalP"/>
    </source>
</evidence>
<feature type="signal peptide" evidence="6">
    <location>
        <begin position="1"/>
        <end position="15"/>
    </location>
</feature>
<keyword evidence="2" id="KW-0964">Secreted</keyword>
<name>A0A1Y1ZJS3_9PLEO</name>
<keyword evidence="4" id="KW-1015">Disulfide bond</keyword>
<keyword evidence="3 6" id="KW-0732">Signal</keyword>
<feature type="domain" description="AA1-like" evidence="7">
    <location>
        <begin position="69"/>
        <end position="192"/>
    </location>
</feature>
<evidence type="ECO:0000313" key="9">
    <source>
        <dbReference type="Proteomes" id="UP000193144"/>
    </source>
</evidence>
<protein>
    <recommendedName>
        <fullName evidence="7">AA1-like domain-containing protein</fullName>
    </recommendedName>
</protein>
<keyword evidence="9" id="KW-1185">Reference proteome</keyword>
<dbReference type="InterPro" id="IPR032382">
    <property type="entry name" value="AltA1"/>
</dbReference>
<dbReference type="AlphaFoldDB" id="A0A1Y1ZJS3"/>
<proteinExistence type="predicted"/>
<comment type="subcellular location">
    <subcellularLocation>
        <location evidence="1">Secreted</location>
    </subcellularLocation>
</comment>
<dbReference type="GO" id="GO:0005576">
    <property type="term" value="C:extracellular region"/>
    <property type="evidence" value="ECO:0007669"/>
    <property type="project" value="UniProtKB-SubCell"/>
</dbReference>
<dbReference type="OrthoDB" id="3539798at2759"/>
<comment type="caution">
    <text evidence="8">The sequence shown here is derived from an EMBL/GenBank/DDBJ whole genome shotgun (WGS) entry which is preliminary data.</text>
</comment>
<sequence length="207" mass="22882">MLSPLFLLLLAPIFAHPTDTNNACGPGPEHHRPPHKPHPRPPHEDCSYSAPGSRYFYLSNVTYYSSITYSTPAHLAVAWAQLTFNLTNNAAGYNAVCKGQVSGSNEGDFFSWPQVFQCEEDAGADGDAMFTYVAYPDHKVSVNETWVCGKHHYLGYASASLNLNCKIDEWVNPNFTWPNNGGLDYSHRTTTCDPVDVPMIPAIVKTD</sequence>
<evidence type="ECO:0000256" key="2">
    <source>
        <dbReference type="ARBA" id="ARBA00022525"/>
    </source>
</evidence>
<dbReference type="Proteomes" id="UP000193144">
    <property type="component" value="Unassembled WGS sequence"/>
</dbReference>
<reference evidence="8 9" key="1">
    <citation type="submission" date="2016-07" db="EMBL/GenBank/DDBJ databases">
        <title>Pervasive Adenine N6-methylation of Active Genes in Fungi.</title>
        <authorList>
            <consortium name="DOE Joint Genome Institute"/>
            <person name="Mondo S.J."/>
            <person name="Dannebaum R.O."/>
            <person name="Kuo R.C."/>
            <person name="Labutti K."/>
            <person name="Haridas S."/>
            <person name="Kuo A."/>
            <person name="Salamov A."/>
            <person name="Ahrendt S.R."/>
            <person name="Lipzen A."/>
            <person name="Sullivan W."/>
            <person name="Andreopoulos W.B."/>
            <person name="Clum A."/>
            <person name="Lindquist E."/>
            <person name="Daum C."/>
            <person name="Ramamoorthy G.K."/>
            <person name="Gryganskyi A."/>
            <person name="Culley D."/>
            <person name="Magnuson J.K."/>
            <person name="James T.Y."/>
            <person name="O'Malley M.A."/>
            <person name="Stajich J.E."/>
            <person name="Spatafora J.W."/>
            <person name="Visel A."/>
            <person name="Grigoriev I.V."/>
        </authorList>
    </citation>
    <scope>NUCLEOTIDE SEQUENCE [LARGE SCALE GENOMIC DNA]</scope>
    <source>
        <strain evidence="8 9">CBS 115471</strain>
    </source>
</reference>
<dbReference type="EMBL" id="MCFA01000078">
    <property type="protein sequence ID" value="ORY10075.1"/>
    <property type="molecule type" value="Genomic_DNA"/>
</dbReference>
<evidence type="ECO:0000259" key="7">
    <source>
        <dbReference type="Pfam" id="PF16541"/>
    </source>
</evidence>
<gene>
    <name evidence="8" type="ORF">BCR34DRAFT_588897</name>
</gene>
<evidence type="ECO:0000256" key="4">
    <source>
        <dbReference type="ARBA" id="ARBA00023157"/>
    </source>
</evidence>
<evidence type="ECO:0000256" key="5">
    <source>
        <dbReference type="SAM" id="MobiDB-lite"/>
    </source>
</evidence>
<evidence type="ECO:0000256" key="3">
    <source>
        <dbReference type="ARBA" id="ARBA00022729"/>
    </source>
</evidence>
<evidence type="ECO:0000313" key="8">
    <source>
        <dbReference type="EMBL" id="ORY10075.1"/>
    </source>
</evidence>
<dbReference type="Pfam" id="PF16541">
    <property type="entry name" value="AltA1"/>
    <property type="match status" value="1"/>
</dbReference>
<accession>A0A1Y1ZJS3</accession>
<organism evidence="8 9">
    <name type="scientific">Clohesyomyces aquaticus</name>
    <dbReference type="NCBI Taxonomy" id="1231657"/>
    <lineage>
        <taxon>Eukaryota</taxon>
        <taxon>Fungi</taxon>
        <taxon>Dikarya</taxon>
        <taxon>Ascomycota</taxon>
        <taxon>Pezizomycotina</taxon>
        <taxon>Dothideomycetes</taxon>
        <taxon>Pleosporomycetidae</taxon>
        <taxon>Pleosporales</taxon>
        <taxon>Lindgomycetaceae</taxon>
        <taxon>Clohesyomyces</taxon>
    </lineage>
</organism>
<feature type="region of interest" description="Disordered" evidence="5">
    <location>
        <begin position="21"/>
        <end position="46"/>
    </location>
</feature>
<feature type="chain" id="PRO_5012033616" description="AA1-like domain-containing protein" evidence="6">
    <location>
        <begin position="16"/>
        <end position="207"/>
    </location>
</feature>